<gene>
    <name evidence="2" type="ORF">OTU49_016977</name>
</gene>
<evidence type="ECO:0000256" key="1">
    <source>
        <dbReference type="SAM" id="MobiDB-lite"/>
    </source>
</evidence>
<name>A0AAW0XR83_CHEQU</name>
<dbReference type="InterPro" id="IPR036875">
    <property type="entry name" value="Znf_CCHC_sf"/>
</dbReference>
<sequence>FIVVCTDDTEASKLMNDSSIRTLQTQQFTLSPSPFLKSKRSVFVKRLDNIVTSLSTEALKTSIEEQNTWASVDSISKISNASFMLKITFSDVSMAAQALSDGLAISYYHIHPSHIEQERFTYISHCWTCYSYKHTTKDCPVKDKKFCSKCGNDGHDFRSCTITTAPSCLNCKGNHHTLAAKCPLRKEIIVKKTKVLKNTSNSPTYAAMTKPQTDTTKTLHANLQ</sequence>
<feature type="non-terminal residue" evidence="2">
    <location>
        <position position="1"/>
    </location>
</feature>
<feature type="region of interest" description="Disordered" evidence="1">
    <location>
        <begin position="202"/>
        <end position="224"/>
    </location>
</feature>
<reference evidence="2 3" key="1">
    <citation type="journal article" date="2024" name="BMC Genomics">
        <title>Genome assembly of redclaw crayfish (Cherax quadricarinatus) provides insights into its immune adaptation and hypoxia tolerance.</title>
        <authorList>
            <person name="Liu Z."/>
            <person name="Zheng J."/>
            <person name="Li H."/>
            <person name="Fang K."/>
            <person name="Wang S."/>
            <person name="He J."/>
            <person name="Zhou D."/>
            <person name="Weng S."/>
            <person name="Chi M."/>
            <person name="Gu Z."/>
            <person name="He J."/>
            <person name="Li F."/>
            <person name="Wang M."/>
        </authorList>
    </citation>
    <scope>NUCLEOTIDE SEQUENCE [LARGE SCALE GENOMIC DNA]</scope>
    <source>
        <strain evidence="2">ZL_2023a</strain>
    </source>
</reference>
<organism evidence="2 3">
    <name type="scientific">Cherax quadricarinatus</name>
    <name type="common">Australian red claw crayfish</name>
    <dbReference type="NCBI Taxonomy" id="27406"/>
    <lineage>
        <taxon>Eukaryota</taxon>
        <taxon>Metazoa</taxon>
        <taxon>Ecdysozoa</taxon>
        <taxon>Arthropoda</taxon>
        <taxon>Crustacea</taxon>
        <taxon>Multicrustacea</taxon>
        <taxon>Malacostraca</taxon>
        <taxon>Eumalacostraca</taxon>
        <taxon>Eucarida</taxon>
        <taxon>Decapoda</taxon>
        <taxon>Pleocyemata</taxon>
        <taxon>Astacidea</taxon>
        <taxon>Parastacoidea</taxon>
        <taxon>Parastacidae</taxon>
        <taxon>Cherax</taxon>
    </lineage>
</organism>
<evidence type="ECO:0000313" key="2">
    <source>
        <dbReference type="EMBL" id="KAK8747075.1"/>
    </source>
</evidence>
<keyword evidence="3" id="KW-1185">Reference proteome</keyword>
<dbReference type="AlphaFoldDB" id="A0AAW0XR83"/>
<accession>A0AAW0XR83</accession>
<dbReference type="Gene3D" id="4.10.60.10">
    <property type="entry name" value="Zinc finger, CCHC-type"/>
    <property type="match status" value="1"/>
</dbReference>
<dbReference type="Proteomes" id="UP001445076">
    <property type="component" value="Unassembled WGS sequence"/>
</dbReference>
<comment type="caution">
    <text evidence="2">The sequence shown here is derived from an EMBL/GenBank/DDBJ whole genome shotgun (WGS) entry which is preliminary data.</text>
</comment>
<evidence type="ECO:0008006" key="4">
    <source>
        <dbReference type="Google" id="ProtNLM"/>
    </source>
</evidence>
<dbReference type="GO" id="GO:0008270">
    <property type="term" value="F:zinc ion binding"/>
    <property type="evidence" value="ECO:0007669"/>
    <property type="project" value="InterPro"/>
</dbReference>
<evidence type="ECO:0000313" key="3">
    <source>
        <dbReference type="Proteomes" id="UP001445076"/>
    </source>
</evidence>
<dbReference type="SUPFAM" id="SSF57756">
    <property type="entry name" value="Retrovirus zinc finger-like domains"/>
    <property type="match status" value="1"/>
</dbReference>
<protein>
    <recommendedName>
        <fullName evidence="4">CCHC-type domain-containing protein</fullName>
    </recommendedName>
</protein>
<dbReference type="GO" id="GO:0003676">
    <property type="term" value="F:nucleic acid binding"/>
    <property type="evidence" value="ECO:0007669"/>
    <property type="project" value="InterPro"/>
</dbReference>
<dbReference type="EMBL" id="JARKIK010000016">
    <property type="protein sequence ID" value="KAK8747075.1"/>
    <property type="molecule type" value="Genomic_DNA"/>
</dbReference>
<proteinExistence type="predicted"/>
<feature type="non-terminal residue" evidence="2">
    <location>
        <position position="224"/>
    </location>
</feature>